<keyword evidence="1 5" id="KW-0489">Methyltransferase</keyword>
<dbReference type="PROSITE" id="PS51686">
    <property type="entry name" value="SAM_MT_RSMB_NOP"/>
    <property type="match status" value="1"/>
</dbReference>
<gene>
    <name evidence="7" type="ORF">HNQ61_004086</name>
</gene>
<organism evidence="7 8">
    <name type="scientific">Longimicrobium terrae</name>
    <dbReference type="NCBI Taxonomy" id="1639882"/>
    <lineage>
        <taxon>Bacteria</taxon>
        <taxon>Pseudomonadati</taxon>
        <taxon>Gemmatimonadota</taxon>
        <taxon>Longimicrobiia</taxon>
        <taxon>Longimicrobiales</taxon>
        <taxon>Longimicrobiaceae</taxon>
        <taxon>Longimicrobium</taxon>
    </lineage>
</organism>
<dbReference type="GO" id="GO:0001510">
    <property type="term" value="P:RNA methylation"/>
    <property type="evidence" value="ECO:0007669"/>
    <property type="project" value="InterPro"/>
</dbReference>
<reference evidence="7 8" key="1">
    <citation type="submission" date="2020-08" db="EMBL/GenBank/DDBJ databases">
        <title>Genomic Encyclopedia of Type Strains, Phase IV (KMG-IV): sequencing the most valuable type-strain genomes for metagenomic binning, comparative biology and taxonomic classification.</title>
        <authorList>
            <person name="Goeker M."/>
        </authorList>
    </citation>
    <scope>NUCLEOTIDE SEQUENCE [LARGE SCALE GENOMIC DNA]</scope>
    <source>
        <strain evidence="7 8">DSM 29007</strain>
    </source>
</reference>
<dbReference type="SUPFAM" id="SSF48013">
    <property type="entry name" value="NusB-like"/>
    <property type="match status" value="1"/>
</dbReference>
<keyword evidence="4 5" id="KW-0694">RNA-binding</keyword>
<dbReference type="Pfam" id="PF22458">
    <property type="entry name" value="RsmF-B_ferredox"/>
    <property type="match status" value="1"/>
</dbReference>
<dbReference type="SUPFAM" id="SSF53335">
    <property type="entry name" value="S-adenosyl-L-methionine-dependent methyltransferases"/>
    <property type="match status" value="1"/>
</dbReference>
<dbReference type="EC" id="2.1.1.176" evidence="7"/>
<feature type="binding site" evidence="5">
    <location>
        <position position="321"/>
    </location>
    <ligand>
        <name>S-adenosyl-L-methionine</name>
        <dbReference type="ChEBI" id="CHEBI:59789"/>
    </ligand>
</feature>
<dbReference type="InterPro" id="IPR023267">
    <property type="entry name" value="RCMT"/>
</dbReference>
<dbReference type="Pfam" id="PF01189">
    <property type="entry name" value="Methyltr_RsmB-F"/>
    <property type="match status" value="1"/>
</dbReference>
<accession>A0A841H344</accession>
<feature type="binding site" evidence="5">
    <location>
        <begin position="257"/>
        <end position="263"/>
    </location>
    <ligand>
        <name>S-adenosyl-L-methionine</name>
        <dbReference type="ChEBI" id="CHEBI:59789"/>
    </ligand>
</feature>
<keyword evidence="2 5" id="KW-0808">Transferase</keyword>
<keyword evidence="3 5" id="KW-0949">S-adenosyl-L-methionine</keyword>
<evidence type="ECO:0000256" key="5">
    <source>
        <dbReference type="PROSITE-ProRule" id="PRU01023"/>
    </source>
</evidence>
<feature type="binding site" evidence="5">
    <location>
        <position position="278"/>
    </location>
    <ligand>
        <name>S-adenosyl-L-methionine</name>
        <dbReference type="ChEBI" id="CHEBI:59789"/>
    </ligand>
</feature>
<sequence>MATPTVGRQAALEALARVREGELADRALDAAAHGLEARERAWTQELVYGTFRLRGRIDYLLGRLARDGVESLDPDVLDVLRLGAYQLLEMGSVPPYAAVSQSVDLVRMAGVPRAAGLVNGILQNLQRRREHISFPDARADGAGYLTTWGSHPRWLVERWMERFGPEQALALVEANNRRPELFIRPLGVSVDEAAARLRAAEIEAVRVGWSPDSLRIETPGTASEALAAVPAVVQDPAAALVVRYADVPAGATVLDLAAAPGGKAMGLADGAGRVAAADLSRRRVRRVTENARRVGWDDRIGVVVADGRMPPFRPADAVLLDAPCTGTGTLRRHPDGRWRVTPDDLAALTRLQDELLAAAAECVRPGGLLIYSTCSLEREENEVRVESFLAANPGWRVDATEAAPAEVRDAAGYLCVLPQAQGADGAFAARLRRPA</sequence>
<proteinExistence type="inferred from homology"/>
<dbReference type="CDD" id="cd02440">
    <property type="entry name" value="AdoMet_MTases"/>
    <property type="match status" value="1"/>
</dbReference>
<dbReference type="InterPro" id="IPR006027">
    <property type="entry name" value="NusB_RsmB_TIM44"/>
</dbReference>
<feature type="active site" description="Nucleophile" evidence="5">
    <location>
        <position position="374"/>
    </location>
</feature>
<dbReference type="PANTHER" id="PTHR22807">
    <property type="entry name" value="NOP2 YEAST -RELATED NOL1/NOP2/FMU SUN DOMAIN-CONTAINING"/>
    <property type="match status" value="1"/>
</dbReference>
<feature type="domain" description="SAM-dependent MTase RsmB/NOP-type" evidence="6">
    <location>
        <begin position="169"/>
        <end position="434"/>
    </location>
</feature>
<dbReference type="Gene3D" id="1.10.940.10">
    <property type="entry name" value="NusB-like"/>
    <property type="match status" value="1"/>
</dbReference>
<evidence type="ECO:0000256" key="3">
    <source>
        <dbReference type="ARBA" id="ARBA00022691"/>
    </source>
</evidence>
<dbReference type="Gene3D" id="3.40.50.150">
    <property type="entry name" value="Vaccinia Virus protein VP39"/>
    <property type="match status" value="1"/>
</dbReference>
<evidence type="ECO:0000256" key="1">
    <source>
        <dbReference type="ARBA" id="ARBA00022603"/>
    </source>
</evidence>
<evidence type="ECO:0000256" key="4">
    <source>
        <dbReference type="ARBA" id="ARBA00022884"/>
    </source>
</evidence>
<dbReference type="Gene3D" id="3.30.70.1170">
    <property type="entry name" value="Sun protein, domain 3"/>
    <property type="match status" value="1"/>
</dbReference>
<dbReference type="AlphaFoldDB" id="A0A841H344"/>
<comment type="similarity">
    <text evidence="5">Belongs to the class I-like SAM-binding methyltransferase superfamily. RsmB/NOP family.</text>
</comment>
<protein>
    <submittedName>
        <fullName evidence="7">16S rRNA (Cytosine967-C5)-methyltransferase</fullName>
        <ecNumber evidence="7">2.1.1.176</ecNumber>
    </submittedName>
</protein>
<dbReference type="GO" id="GO:0006355">
    <property type="term" value="P:regulation of DNA-templated transcription"/>
    <property type="evidence" value="ECO:0007669"/>
    <property type="project" value="InterPro"/>
</dbReference>
<name>A0A841H344_9BACT</name>
<evidence type="ECO:0000256" key="2">
    <source>
        <dbReference type="ARBA" id="ARBA00022679"/>
    </source>
</evidence>
<dbReference type="Proteomes" id="UP000582837">
    <property type="component" value="Unassembled WGS sequence"/>
</dbReference>
<dbReference type="PRINTS" id="PR02008">
    <property type="entry name" value="RCMTFAMILY"/>
</dbReference>
<dbReference type="InterPro" id="IPR001678">
    <property type="entry name" value="MeTrfase_RsmB-F_NOP2_dom"/>
</dbReference>
<keyword evidence="8" id="KW-1185">Reference proteome</keyword>
<feature type="binding site" evidence="5">
    <location>
        <position position="306"/>
    </location>
    <ligand>
        <name>S-adenosyl-L-methionine</name>
        <dbReference type="ChEBI" id="CHEBI:59789"/>
    </ligand>
</feature>
<evidence type="ECO:0000313" key="8">
    <source>
        <dbReference type="Proteomes" id="UP000582837"/>
    </source>
</evidence>
<evidence type="ECO:0000313" key="7">
    <source>
        <dbReference type="EMBL" id="MBB6072424.1"/>
    </source>
</evidence>
<evidence type="ECO:0000259" key="6">
    <source>
        <dbReference type="PROSITE" id="PS51686"/>
    </source>
</evidence>
<dbReference type="RefSeq" id="WP_170038355.1">
    <property type="nucleotide sequence ID" value="NZ_JABDTL010000002.1"/>
</dbReference>
<dbReference type="InterPro" id="IPR049560">
    <property type="entry name" value="MeTrfase_RsmB-F_NOP2_cat"/>
</dbReference>
<dbReference type="EMBL" id="JACHIA010000015">
    <property type="protein sequence ID" value="MBB6072424.1"/>
    <property type="molecule type" value="Genomic_DNA"/>
</dbReference>
<dbReference type="InterPro" id="IPR029063">
    <property type="entry name" value="SAM-dependent_MTases_sf"/>
</dbReference>
<comment type="caution">
    <text evidence="7">The sequence shown here is derived from an EMBL/GenBank/DDBJ whole genome shotgun (WGS) entry which is preliminary data.</text>
</comment>
<dbReference type="InterPro" id="IPR054728">
    <property type="entry name" value="RsmB-like_ferredoxin"/>
</dbReference>
<dbReference type="Pfam" id="PF01029">
    <property type="entry name" value="NusB"/>
    <property type="match status" value="1"/>
</dbReference>
<dbReference type="GO" id="GO:0003723">
    <property type="term" value="F:RNA binding"/>
    <property type="evidence" value="ECO:0007669"/>
    <property type="project" value="UniProtKB-UniRule"/>
</dbReference>
<dbReference type="GO" id="GO:0008173">
    <property type="term" value="F:RNA methyltransferase activity"/>
    <property type="evidence" value="ECO:0007669"/>
    <property type="project" value="InterPro"/>
</dbReference>
<dbReference type="PANTHER" id="PTHR22807:SF61">
    <property type="entry name" value="NOL1_NOP2_SUN FAMILY PROTEIN _ ANTITERMINATION NUSB DOMAIN-CONTAINING PROTEIN"/>
    <property type="match status" value="1"/>
</dbReference>
<dbReference type="InterPro" id="IPR035926">
    <property type="entry name" value="NusB-like_sf"/>
</dbReference>